<dbReference type="EMBL" id="CP046620">
    <property type="protein sequence ID" value="QHQ37308.1"/>
    <property type="molecule type" value="Genomic_DNA"/>
</dbReference>
<feature type="domain" description="Winged helix" evidence="1">
    <location>
        <begin position="13"/>
        <end position="85"/>
    </location>
</feature>
<dbReference type="AlphaFoldDB" id="A0A6P1T3J8"/>
<evidence type="ECO:0000259" key="1">
    <source>
        <dbReference type="Pfam" id="PF22324"/>
    </source>
</evidence>
<name>A0A6P1T3J8_9RHOB</name>
<evidence type="ECO:0000313" key="3">
    <source>
        <dbReference type="Proteomes" id="UP000464495"/>
    </source>
</evidence>
<reference evidence="2 3" key="1">
    <citation type="submission" date="2019-12" db="EMBL/GenBank/DDBJ databases">
        <title>Complete genome sequence of Algicella marina strain 9Alg 56(T) isolated from the red alga Tichocarpus crinitus.</title>
        <authorList>
            <person name="Kim S.-G."/>
            <person name="Nedashkovskaya O.I."/>
        </authorList>
    </citation>
    <scope>NUCLEOTIDE SEQUENCE [LARGE SCALE GENOMIC DNA]</scope>
    <source>
        <strain evidence="2 3">9Alg 56</strain>
    </source>
</reference>
<accession>A0A6P1T3J8</accession>
<dbReference type="KEGG" id="amaq:GO499_06550"/>
<dbReference type="InterPro" id="IPR054382">
    <property type="entry name" value="wHTH_alphaproteobact"/>
</dbReference>
<dbReference type="Pfam" id="PF22324">
    <property type="entry name" value="HTH_91"/>
    <property type="match status" value="1"/>
</dbReference>
<proteinExistence type="predicted"/>
<gene>
    <name evidence="2" type="ORF">GO499_06550</name>
</gene>
<keyword evidence="3" id="KW-1185">Reference proteome</keyword>
<organism evidence="2 3">
    <name type="scientific">Algicella marina</name>
    <dbReference type="NCBI Taxonomy" id="2683284"/>
    <lineage>
        <taxon>Bacteria</taxon>
        <taxon>Pseudomonadati</taxon>
        <taxon>Pseudomonadota</taxon>
        <taxon>Alphaproteobacteria</taxon>
        <taxon>Rhodobacterales</taxon>
        <taxon>Paracoccaceae</taxon>
        <taxon>Algicella</taxon>
    </lineage>
</organism>
<sequence>MHVTYLCGLEVRTIQLKARQGWTLYQLTKAGRRGITSLERPALRLAAYVHNLRKRGFTIETEMEQHGGAYKGRHARYRLLTQILAVQILSEGGTK</sequence>
<dbReference type="Proteomes" id="UP000464495">
    <property type="component" value="Chromosome"/>
</dbReference>
<protein>
    <recommendedName>
        <fullName evidence="1">Winged helix domain-containing protein</fullName>
    </recommendedName>
</protein>
<evidence type="ECO:0000313" key="2">
    <source>
        <dbReference type="EMBL" id="QHQ37308.1"/>
    </source>
</evidence>